<sequence length="157" mass="16351">MAMATAATASRRSSPPPTHPNRGAARGAAHRPGHVDGGGGAGADAAADAGRDDDDAAAAAAGADGYAFHLADAGARVGIQHAAVRKLQWPTRRRVLRRRCSGVRPRGYGAPYGYGGRGPYAGGQQYYEEEPQRRVQRHVMSSYSSSHGVSLSPMAGW</sequence>
<reference evidence="2" key="1">
    <citation type="submission" date="2020-07" db="EMBL/GenBank/DDBJ databases">
        <title>Genome sequence and genetic diversity analysis of an under-domesticated orphan crop, white fonio (Digitaria exilis).</title>
        <authorList>
            <person name="Bennetzen J.L."/>
            <person name="Chen S."/>
            <person name="Ma X."/>
            <person name="Wang X."/>
            <person name="Yssel A.E.J."/>
            <person name="Chaluvadi S.R."/>
            <person name="Johnson M."/>
            <person name="Gangashetty P."/>
            <person name="Hamidou F."/>
            <person name="Sanogo M.D."/>
            <person name="Zwaenepoel A."/>
            <person name="Wallace J."/>
            <person name="Van De Peer Y."/>
            <person name="Van Deynze A."/>
        </authorList>
    </citation>
    <scope>NUCLEOTIDE SEQUENCE</scope>
    <source>
        <tissue evidence="2">Leaves</tissue>
    </source>
</reference>
<organism evidence="2 3">
    <name type="scientific">Digitaria exilis</name>
    <dbReference type="NCBI Taxonomy" id="1010633"/>
    <lineage>
        <taxon>Eukaryota</taxon>
        <taxon>Viridiplantae</taxon>
        <taxon>Streptophyta</taxon>
        <taxon>Embryophyta</taxon>
        <taxon>Tracheophyta</taxon>
        <taxon>Spermatophyta</taxon>
        <taxon>Magnoliopsida</taxon>
        <taxon>Liliopsida</taxon>
        <taxon>Poales</taxon>
        <taxon>Poaceae</taxon>
        <taxon>PACMAD clade</taxon>
        <taxon>Panicoideae</taxon>
        <taxon>Panicodae</taxon>
        <taxon>Paniceae</taxon>
        <taxon>Anthephorinae</taxon>
        <taxon>Digitaria</taxon>
    </lineage>
</organism>
<evidence type="ECO:0000313" key="3">
    <source>
        <dbReference type="Proteomes" id="UP000636709"/>
    </source>
</evidence>
<keyword evidence="3" id="KW-1185">Reference proteome</keyword>
<accession>A0A835KMW1</accession>
<evidence type="ECO:0000256" key="1">
    <source>
        <dbReference type="SAM" id="MobiDB-lite"/>
    </source>
</evidence>
<name>A0A835KMW1_9POAL</name>
<comment type="caution">
    <text evidence="2">The sequence shown here is derived from an EMBL/GenBank/DDBJ whole genome shotgun (WGS) entry which is preliminary data.</text>
</comment>
<feature type="compositionally biased region" description="Low complexity" evidence="1">
    <location>
        <begin position="1"/>
        <end position="13"/>
    </location>
</feature>
<feature type="compositionally biased region" description="Low complexity" evidence="1">
    <location>
        <begin position="141"/>
        <end position="157"/>
    </location>
</feature>
<feature type="region of interest" description="Disordered" evidence="1">
    <location>
        <begin position="138"/>
        <end position="157"/>
    </location>
</feature>
<gene>
    <name evidence="2" type="ORF">HU200_014449</name>
</gene>
<proteinExistence type="predicted"/>
<evidence type="ECO:0000313" key="2">
    <source>
        <dbReference type="EMBL" id="KAF8735676.1"/>
    </source>
</evidence>
<feature type="region of interest" description="Disordered" evidence="1">
    <location>
        <begin position="1"/>
        <end position="57"/>
    </location>
</feature>
<dbReference type="Proteomes" id="UP000636709">
    <property type="component" value="Unassembled WGS sequence"/>
</dbReference>
<dbReference type="AlphaFoldDB" id="A0A835KMW1"/>
<protein>
    <submittedName>
        <fullName evidence="2">Uncharacterized protein</fullName>
    </submittedName>
</protein>
<dbReference type="EMBL" id="JACEFO010001501">
    <property type="protein sequence ID" value="KAF8735676.1"/>
    <property type="molecule type" value="Genomic_DNA"/>
</dbReference>